<feature type="compositionally biased region" description="Gly residues" evidence="1">
    <location>
        <begin position="145"/>
        <end position="154"/>
    </location>
</feature>
<dbReference type="EMBL" id="JAWZYT010002366">
    <property type="protein sequence ID" value="KAK4304894.1"/>
    <property type="molecule type" value="Genomic_DNA"/>
</dbReference>
<name>A0AAE1U3M8_9EUCA</name>
<dbReference type="Proteomes" id="UP001292094">
    <property type="component" value="Unassembled WGS sequence"/>
</dbReference>
<comment type="caution">
    <text evidence="2">The sequence shown here is derived from an EMBL/GenBank/DDBJ whole genome shotgun (WGS) entry which is preliminary data.</text>
</comment>
<feature type="compositionally biased region" description="Polar residues" evidence="1">
    <location>
        <begin position="81"/>
        <end position="97"/>
    </location>
</feature>
<evidence type="ECO:0000313" key="2">
    <source>
        <dbReference type="EMBL" id="KAK4304894.1"/>
    </source>
</evidence>
<reference evidence="2" key="1">
    <citation type="submission" date="2023-11" db="EMBL/GenBank/DDBJ databases">
        <title>Genome assemblies of two species of porcelain crab, Petrolisthes cinctipes and Petrolisthes manimaculis (Anomura: Porcellanidae).</title>
        <authorList>
            <person name="Angst P."/>
        </authorList>
    </citation>
    <scope>NUCLEOTIDE SEQUENCE</scope>
    <source>
        <strain evidence="2">PB745_02</strain>
        <tissue evidence="2">Gill</tissue>
    </source>
</reference>
<organism evidence="2 3">
    <name type="scientific">Petrolisthes manimaculis</name>
    <dbReference type="NCBI Taxonomy" id="1843537"/>
    <lineage>
        <taxon>Eukaryota</taxon>
        <taxon>Metazoa</taxon>
        <taxon>Ecdysozoa</taxon>
        <taxon>Arthropoda</taxon>
        <taxon>Crustacea</taxon>
        <taxon>Multicrustacea</taxon>
        <taxon>Malacostraca</taxon>
        <taxon>Eumalacostraca</taxon>
        <taxon>Eucarida</taxon>
        <taxon>Decapoda</taxon>
        <taxon>Pleocyemata</taxon>
        <taxon>Anomura</taxon>
        <taxon>Galatheoidea</taxon>
        <taxon>Porcellanidae</taxon>
        <taxon>Petrolisthes</taxon>
    </lineage>
</organism>
<protein>
    <submittedName>
        <fullName evidence="2">Uncharacterized protein</fullName>
    </submittedName>
</protein>
<accession>A0AAE1U3M8</accession>
<feature type="region of interest" description="Disordered" evidence="1">
    <location>
        <begin position="69"/>
        <end position="154"/>
    </location>
</feature>
<proteinExistence type="predicted"/>
<dbReference type="AlphaFoldDB" id="A0AAE1U3M8"/>
<gene>
    <name evidence="2" type="ORF">Pmani_023201</name>
</gene>
<keyword evidence="3" id="KW-1185">Reference proteome</keyword>
<evidence type="ECO:0000256" key="1">
    <source>
        <dbReference type="SAM" id="MobiDB-lite"/>
    </source>
</evidence>
<evidence type="ECO:0000313" key="3">
    <source>
        <dbReference type="Proteomes" id="UP001292094"/>
    </source>
</evidence>
<feature type="compositionally biased region" description="Low complexity" evidence="1">
    <location>
        <begin position="132"/>
        <end position="144"/>
    </location>
</feature>
<sequence>MVGVSACGGQSEVGREAWHSPFTGPGGTSLLALTDLPYLQPTHLTPYTVYHHQLTNRERTLRDPMTAGGAVTRNGGDDVLASSTTTAGSVRVVSSRQAEGDAVDSGAPVDGGDSGAGVVTQGSGESTPLLPPLAAAGGSSAVAGAGVGGAPSCW</sequence>